<accession>A0ABT0I2Q2</accession>
<feature type="compositionally biased region" description="Low complexity" evidence="3">
    <location>
        <begin position="227"/>
        <end position="269"/>
    </location>
</feature>
<feature type="domain" description="GW" evidence="5">
    <location>
        <begin position="273"/>
        <end position="358"/>
    </location>
</feature>
<dbReference type="InterPro" id="IPR025987">
    <property type="entry name" value="GW_dom"/>
</dbReference>
<evidence type="ECO:0000313" key="6">
    <source>
        <dbReference type="EMBL" id="MCK8624982.1"/>
    </source>
</evidence>
<evidence type="ECO:0000259" key="5">
    <source>
        <dbReference type="PROSITE" id="PS51780"/>
    </source>
</evidence>
<dbReference type="PANTHER" id="PTHR34135">
    <property type="entry name" value="LYSOZYME"/>
    <property type="match status" value="1"/>
</dbReference>
<feature type="signal peptide" evidence="4">
    <location>
        <begin position="1"/>
        <end position="26"/>
    </location>
</feature>
<comment type="caution">
    <text evidence="6">The sequence shown here is derived from an EMBL/GenBank/DDBJ whole genome shotgun (WGS) entry which is preliminary data.</text>
</comment>
<proteinExistence type="inferred from homology"/>
<dbReference type="InterPro" id="IPR002053">
    <property type="entry name" value="Glyco_hydro_25"/>
</dbReference>
<dbReference type="InterPro" id="IPR017853">
    <property type="entry name" value="GH"/>
</dbReference>
<dbReference type="EMBL" id="JAJIAO010000005">
    <property type="protein sequence ID" value="MCK8624982.1"/>
    <property type="molecule type" value="Genomic_DNA"/>
</dbReference>
<dbReference type="PROSITE" id="PS51904">
    <property type="entry name" value="GLYCOSYL_HYDROL_F25_2"/>
    <property type="match status" value="1"/>
</dbReference>
<evidence type="ECO:0000256" key="4">
    <source>
        <dbReference type="SAM" id="SignalP"/>
    </source>
</evidence>
<organism evidence="6 7">
    <name type="scientific">Apilactobacillus xinyiensis</name>
    <dbReference type="NCBI Taxonomy" id="2841032"/>
    <lineage>
        <taxon>Bacteria</taxon>
        <taxon>Bacillati</taxon>
        <taxon>Bacillota</taxon>
        <taxon>Bacilli</taxon>
        <taxon>Lactobacillales</taxon>
        <taxon>Lactobacillaceae</taxon>
        <taxon>Apilactobacillus</taxon>
    </lineage>
</organism>
<dbReference type="Gene3D" id="3.20.20.80">
    <property type="entry name" value="Glycosidases"/>
    <property type="match status" value="1"/>
</dbReference>
<comment type="similarity">
    <text evidence="1">Belongs to the glycosyl hydrolase 25 family.</text>
</comment>
<dbReference type="PANTHER" id="PTHR34135:SF1">
    <property type="entry name" value="GLYCOSYL HYDROLASE FAMILY 25"/>
    <property type="match status" value="1"/>
</dbReference>
<keyword evidence="7" id="KW-1185">Reference proteome</keyword>
<dbReference type="RefSeq" id="WP_248601821.1">
    <property type="nucleotide sequence ID" value="NZ_JAJIAO010000005.1"/>
</dbReference>
<dbReference type="PROSITE" id="PS51780">
    <property type="entry name" value="GW"/>
    <property type="match status" value="1"/>
</dbReference>
<dbReference type="Proteomes" id="UP001522905">
    <property type="component" value="Unassembled WGS sequence"/>
</dbReference>
<evidence type="ECO:0000313" key="7">
    <source>
        <dbReference type="Proteomes" id="UP001522905"/>
    </source>
</evidence>
<dbReference type="Pfam" id="PF13457">
    <property type="entry name" value="GW"/>
    <property type="match status" value="2"/>
</dbReference>
<evidence type="ECO:0000256" key="2">
    <source>
        <dbReference type="ARBA" id="ARBA00022729"/>
    </source>
</evidence>
<dbReference type="InterPro" id="IPR038200">
    <property type="entry name" value="GW_dom_sf"/>
</dbReference>
<gene>
    <name evidence="6" type="ORF">LNP07_05560</name>
</gene>
<protein>
    <submittedName>
        <fullName evidence="6">GW dipeptide domain-containing protein</fullName>
    </submittedName>
</protein>
<reference evidence="6 7" key="1">
    <citation type="submission" date="2021-11" db="EMBL/GenBank/DDBJ databases">
        <title>Comparative genomics of bee honey and flower isolates.</title>
        <authorList>
            <person name="Bechtner J.D."/>
            <person name="Gallus M.K."/>
            <person name="Ehrmann M."/>
        </authorList>
    </citation>
    <scope>NUCLEOTIDE SEQUENCE [LARGE SCALE GENOMIC DNA]</scope>
    <source>
        <strain evidence="6 7">M161</strain>
    </source>
</reference>
<sequence>MKKHKFLLLFAICAMVLFGGKLNAKADSNNVYDLSEHQGVFTDSQVQSLKNEVPFVILRVQYGSAYADKTFQQNRDLLNKYGIPYGVYSYSMYESVPDAADEARTLYNRAPDAKFYVNDYETQSVTDGDTNDATNAWLQALRPLVGNRKILFYSYQSFMLKYAAQAISNYDGYWLAAYQTNEPSREHVLWQYTDKYYSPALNQYIDSSLLTVKDSNWFIGDNNFTPNNSNNTSNQSNNNSVNSNNSSNSSNNNSNSGNNSENNQQNNNNPVADNTSYYAKSGVKTLSNNVSDNFYNHVPDDNKYKGSSKVKYQGSSYAGKNVTFNSQAQVNGNNYYRCYYNGKLLGWIKDSSLGIYISYQKYVKNKTMNVNAKVNFYNHVNGSKYNDISIKHYGKNYGNKKMQIVSRAKKDGWKSYYYLCYYRGKNMGWIYQSAFK</sequence>
<dbReference type="Gene3D" id="2.30.30.170">
    <property type="match status" value="2"/>
</dbReference>
<evidence type="ECO:0000256" key="1">
    <source>
        <dbReference type="ARBA" id="ARBA00010646"/>
    </source>
</evidence>
<keyword evidence="2 4" id="KW-0732">Signal</keyword>
<dbReference type="SUPFAM" id="SSF51445">
    <property type="entry name" value="(Trans)glycosidases"/>
    <property type="match status" value="1"/>
</dbReference>
<feature type="region of interest" description="Disordered" evidence="3">
    <location>
        <begin position="226"/>
        <end position="275"/>
    </location>
</feature>
<evidence type="ECO:0000256" key="3">
    <source>
        <dbReference type="SAM" id="MobiDB-lite"/>
    </source>
</evidence>
<feature type="chain" id="PRO_5047174868" evidence="4">
    <location>
        <begin position="27"/>
        <end position="436"/>
    </location>
</feature>
<dbReference type="Pfam" id="PF01183">
    <property type="entry name" value="Glyco_hydro_25"/>
    <property type="match status" value="1"/>
</dbReference>
<dbReference type="SUPFAM" id="SSF82057">
    <property type="entry name" value="Prokaryotic SH3-related domain"/>
    <property type="match status" value="2"/>
</dbReference>
<name>A0ABT0I2Q2_9LACO</name>